<dbReference type="Pfam" id="PF04149">
    <property type="entry name" value="DUF397"/>
    <property type="match status" value="1"/>
</dbReference>
<name>A0ABN0YAH3_9ACTN</name>
<sequence length="68" mass="7274">MSTQDLSRPEWVKSSYSSGQGGQCVEWAPARAAYGSIPIRDSKRPQGPSLAFSSASWHSFVTEINAGG</sequence>
<evidence type="ECO:0000313" key="3">
    <source>
        <dbReference type="EMBL" id="GAA0389062.1"/>
    </source>
</evidence>
<evidence type="ECO:0000256" key="1">
    <source>
        <dbReference type="SAM" id="MobiDB-lite"/>
    </source>
</evidence>
<dbReference type="RefSeq" id="WP_344019699.1">
    <property type="nucleotide sequence ID" value="NZ_BAAABX010000007.1"/>
</dbReference>
<keyword evidence="4" id="KW-1185">Reference proteome</keyword>
<proteinExistence type="predicted"/>
<gene>
    <name evidence="3" type="ORF">GCM10010357_07220</name>
</gene>
<feature type="domain" description="DUF397" evidence="2">
    <location>
        <begin position="10"/>
        <end position="64"/>
    </location>
</feature>
<evidence type="ECO:0000313" key="4">
    <source>
        <dbReference type="Proteomes" id="UP001500879"/>
    </source>
</evidence>
<evidence type="ECO:0000259" key="2">
    <source>
        <dbReference type="Pfam" id="PF04149"/>
    </source>
</evidence>
<dbReference type="EMBL" id="BAAABX010000007">
    <property type="protein sequence ID" value="GAA0389062.1"/>
    <property type="molecule type" value="Genomic_DNA"/>
</dbReference>
<dbReference type="Proteomes" id="UP001500879">
    <property type="component" value="Unassembled WGS sequence"/>
</dbReference>
<accession>A0ABN0YAH3</accession>
<feature type="region of interest" description="Disordered" evidence="1">
    <location>
        <begin position="1"/>
        <end position="22"/>
    </location>
</feature>
<comment type="caution">
    <text evidence="3">The sequence shown here is derived from an EMBL/GenBank/DDBJ whole genome shotgun (WGS) entry which is preliminary data.</text>
</comment>
<dbReference type="InterPro" id="IPR007278">
    <property type="entry name" value="DUF397"/>
</dbReference>
<protein>
    <submittedName>
        <fullName evidence="3">DUF397 domain-containing protein</fullName>
    </submittedName>
</protein>
<organism evidence="3 4">
    <name type="scientific">Streptomyces luteireticuli</name>
    <dbReference type="NCBI Taxonomy" id="173858"/>
    <lineage>
        <taxon>Bacteria</taxon>
        <taxon>Bacillati</taxon>
        <taxon>Actinomycetota</taxon>
        <taxon>Actinomycetes</taxon>
        <taxon>Kitasatosporales</taxon>
        <taxon>Streptomycetaceae</taxon>
        <taxon>Streptomyces</taxon>
    </lineage>
</organism>
<reference evidence="3 4" key="1">
    <citation type="journal article" date="2019" name="Int. J. Syst. Evol. Microbiol.">
        <title>The Global Catalogue of Microorganisms (GCM) 10K type strain sequencing project: providing services to taxonomists for standard genome sequencing and annotation.</title>
        <authorList>
            <consortium name="The Broad Institute Genomics Platform"/>
            <consortium name="The Broad Institute Genome Sequencing Center for Infectious Disease"/>
            <person name="Wu L."/>
            <person name="Ma J."/>
        </authorList>
    </citation>
    <scope>NUCLEOTIDE SEQUENCE [LARGE SCALE GENOMIC DNA]</scope>
    <source>
        <strain evidence="3 4">JCM 4788</strain>
    </source>
</reference>